<dbReference type="PANTHER" id="PTHR13887">
    <property type="entry name" value="GLUTATHIONE S-TRANSFERASE KAPPA"/>
    <property type="match status" value="1"/>
</dbReference>
<accession>A0A2U3KVD8</accession>
<dbReference type="PANTHER" id="PTHR13887:SF14">
    <property type="entry name" value="DISULFIDE BOND FORMATION PROTEIN D"/>
    <property type="match status" value="1"/>
</dbReference>
<sequence length="316" mass="34699">MLRRFLVTTIRRSFLILLLICLGCVAQSTPPDLVRRIERQVRAHYTVPPEVKVTVGTITPGSDWPGYDTVSVTLDGGGDSNKQDLKFLLSKDRTTMLRVTKFDLSKDPFAEVMSKIDLTGRPSRGAKSAKVVVVNFDDFECPYCAGMHQTLFPQIFKEYGDRVSFIYKDFPLAEIHPWAIHAAVDANCLAAQNADSYWDFADYIHANKREVDNEKTPGARLDAIDKLAMLQGQKHNVDVAKLQSCIKAQNEDAVRASMKEADALGVNGTPTLFINGQKIDGAVAGSEIRAALDSALRDAGQPVPEHLPTAPAPASK</sequence>
<dbReference type="PROSITE" id="PS51352">
    <property type="entry name" value="THIOREDOXIN_2"/>
    <property type="match status" value="1"/>
</dbReference>
<dbReference type="AlphaFoldDB" id="A0A2U3KVD8"/>
<evidence type="ECO:0000313" key="9">
    <source>
        <dbReference type="Proteomes" id="UP000238701"/>
    </source>
</evidence>
<evidence type="ECO:0000256" key="2">
    <source>
        <dbReference type="ARBA" id="ARBA00022729"/>
    </source>
</evidence>
<feature type="domain" description="Thioredoxin" evidence="7">
    <location>
        <begin position="103"/>
        <end position="297"/>
    </location>
</feature>
<keyword evidence="4" id="KW-1015">Disulfide bond</keyword>
<dbReference type="EMBL" id="OMOD01000144">
    <property type="protein sequence ID" value="SPF43611.1"/>
    <property type="molecule type" value="Genomic_DNA"/>
</dbReference>
<evidence type="ECO:0000313" key="8">
    <source>
        <dbReference type="EMBL" id="SPF43611.1"/>
    </source>
</evidence>
<evidence type="ECO:0000256" key="4">
    <source>
        <dbReference type="ARBA" id="ARBA00023157"/>
    </source>
</evidence>
<evidence type="ECO:0000256" key="5">
    <source>
        <dbReference type="ARBA" id="ARBA00023284"/>
    </source>
</evidence>
<name>A0A2U3KVD8_9BACT</name>
<dbReference type="Proteomes" id="UP000238701">
    <property type="component" value="Unassembled WGS sequence"/>
</dbReference>
<dbReference type="OrthoDB" id="117402at2"/>
<dbReference type="InterPro" id="IPR013766">
    <property type="entry name" value="Thioredoxin_domain"/>
</dbReference>
<dbReference type="Gene3D" id="3.40.30.10">
    <property type="entry name" value="Glutaredoxin"/>
    <property type="match status" value="1"/>
</dbReference>
<keyword evidence="3" id="KW-0560">Oxidoreductase</keyword>
<dbReference type="InterPro" id="IPR012336">
    <property type="entry name" value="Thioredoxin-like_fold"/>
</dbReference>
<keyword evidence="5" id="KW-0676">Redox-active center</keyword>
<dbReference type="GO" id="GO:0016491">
    <property type="term" value="F:oxidoreductase activity"/>
    <property type="evidence" value="ECO:0007669"/>
    <property type="project" value="UniProtKB-KW"/>
</dbReference>
<evidence type="ECO:0000256" key="1">
    <source>
        <dbReference type="ARBA" id="ARBA00005791"/>
    </source>
</evidence>
<evidence type="ECO:0000259" key="7">
    <source>
        <dbReference type="PROSITE" id="PS51352"/>
    </source>
</evidence>
<feature type="region of interest" description="Disordered" evidence="6">
    <location>
        <begin position="297"/>
        <end position="316"/>
    </location>
</feature>
<proteinExistence type="inferred from homology"/>
<dbReference type="Pfam" id="PF13462">
    <property type="entry name" value="Thioredoxin_4"/>
    <property type="match status" value="1"/>
</dbReference>
<keyword evidence="2" id="KW-0732">Signal</keyword>
<comment type="similarity">
    <text evidence="1">Belongs to the thioredoxin family. DsbA subfamily.</text>
</comment>
<gene>
    <name evidence="8" type="ORF">SBA1_50063</name>
</gene>
<organism evidence="8 9">
    <name type="scientific">Candidatus Sulfotelmatobacter kueseliae</name>
    <dbReference type="NCBI Taxonomy" id="2042962"/>
    <lineage>
        <taxon>Bacteria</taxon>
        <taxon>Pseudomonadati</taxon>
        <taxon>Acidobacteriota</taxon>
        <taxon>Terriglobia</taxon>
        <taxon>Terriglobales</taxon>
        <taxon>Candidatus Korobacteraceae</taxon>
        <taxon>Candidatus Sulfotelmatobacter</taxon>
    </lineage>
</organism>
<reference evidence="9" key="1">
    <citation type="submission" date="2018-02" db="EMBL/GenBank/DDBJ databases">
        <authorList>
            <person name="Hausmann B."/>
        </authorList>
    </citation>
    <scope>NUCLEOTIDE SEQUENCE [LARGE SCALE GENOMIC DNA]</scope>
    <source>
        <strain evidence="9">Peat soil MAG SbA1</strain>
    </source>
</reference>
<dbReference type="InterPro" id="IPR036249">
    <property type="entry name" value="Thioredoxin-like_sf"/>
</dbReference>
<protein>
    <submittedName>
        <fullName evidence="8">DSBA oxidoreductase</fullName>
    </submittedName>
</protein>
<evidence type="ECO:0000256" key="6">
    <source>
        <dbReference type="SAM" id="MobiDB-lite"/>
    </source>
</evidence>
<evidence type="ECO:0000256" key="3">
    <source>
        <dbReference type="ARBA" id="ARBA00023002"/>
    </source>
</evidence>
<dbReference type="SUPFAM" id="SSF52833">
    <property type="entry name" value="Thioredoxin-like"/>
    <property type="match status" value="1"/>
</dbReference>